<evidence type="ECO:0000256" key="12">
    <source>
        <dbReference type="RuleBase" id="RU003947"/>
    </source>
</evidence>
<feature type="binding site" evidence="10">
    <location>
        <position position="709"/>
    </location>
    <ligand>
        <name>Mg(2+)</name>
        <dbReference type="ChEBI" id="CHEBI:18420"/>
    </ligand>
</feature>
<feature type="non-terminal residue" evidence="14">
    <location>
        <position position="1"/>
    </location>
</feature>
<comment type="cofactor">
    <cofactor evidence="10">
        <name>Mg(2+)</name>
        <dbReference type="ChEBI" id="CHEBI:18420"/>
    </cofactor>
    <text evidence="10">Binds 1 Mg(2+) ion.</text>
</comment>
<evidence type="ECO:0000256" key="7">
    <source>
        <dbReference type="ARBA" id="ARBA00022842"/>
    </source>
</evidence>
<keyword evidence="6 10" id="KW-0862">Zinc</keyword>
<feature type="binding site" evidence="10">
    <location>
        <position position="890"/>
    </location>
    <ligand>
        <name>Zn(2+)</name>
        <dbReference type="ChEBI" id="CHEBI:29105"/>
        <label>2</label>
    </ligand>
</feature>
<evidence type="ECO:0000256" key="8">
    <source>
        <dbReference type="ARBA" id="ARBA00023054"/>
    </source>
</evidence>
<evidence type="ECO:0000256" key="9">
    <source>
        <dbReference type="PIRSR" id="PIRSR601952-1"/>
    </source>
</evidence>
<keyword evidence="7 10" id="KW-0460">Magnesium</keyword>
<proteinExistence type="inferred from homology"/>
<comment type="catalytic activity">
    <reaction evidence="12">
        <text>a phosphate monoester + H2O = an alcohol + phosphate</text>
        <dbReference type="Rhea" id="RHEA:15017"/>
        <dbReference type="ChEBI" id="CHEBI:15377"/>
        <dbReference type="ChEBI" id="CHEBI:30879"/>
        <dbReference type="ChEBI" id="CHEBI:43474"/>
        <dbReference type="ChEBI" id="CHEBI:67140"/>
        <dbReference type="EC" id="3.1.3.1"/>
    </reaction>
</comment>
<feature type="binding site" evidence="10">
    <location>
        <position position="847"/>
    </location>
    <ligand>
        <name>Zn(2+)</name>
        <dbReference type="ChEBI" id="CHEBI:29105"/>
        <label>2</label>
    </ligand>
</feature>
<feature type="active site" description="Phosphoserine intermediate" evidence="9">
    <location>
        <position position="656"/>
    </location>
</feature>
<dbReference type="PROSITE" id="PS00123">
    <property type="entry name" value="ALKALINE_PHOSPHATASE"/>
    <property type="match status" value="3"/>
</dbReference>
<evidence type="ECO:0000256" key="1">
    <source>
        <dbReference type="ARBA" id="ARBA00005984"/>
    </source>
</evidence>
<dbReference type="EMBL" id="DAKRPA010000065">
    <property type="protein sequence ID" value="DBA00373.1"/>
    <property type="molecule type" value="Genomic_DNA"/>
</dbReference>
<evidence type="ECO:0000313" key="15">
    <source>
        <dbReference type="Proteomes" id="UP001146120"/>
    </source>
</evidence>
<evidence type="ECO:0000256" key="10">
    <source>
        <dbReference type="PIRSR" id="PIRSR601952-2"/>
    </source>
</evidence>
<dbReference type="InterPro" id="IPR018791">
    <property type="entry name" value="UV_resistance/autophagy_Atg14"/>
</dbReference>
<feature type="binding site" evidence="10">
    <location>
        <position position="612"/>
    </location>
    <ligand>
        <name>Mg(2+)</name>
        <dbReference type="ChEBI" id="CHEBI:18420"/>
    </ligand>
</feature>
<dbReference type="PANTHER" id="PTHR11596:SF5">
    <property type="entry name" value="ALKALINE PHOSPHATASE"/>
    <property type="match status" value="1"/>
</dbReference>
<name>A0AAV2YZ68_9STRA</name>
<dbReference type="SUPFAM" id="SSF53649">
    <property type="entry name" value="Alkaline phosphatase-like"/>
    <property type="match status" value="3"/>
</dbReference>
<dbReference type="InterPro" id="IPR017850">
    <property type="entry name" value="Alkaline_phosphatase_core_sf"/>
</dbReference>
<comment type="cofactor">
    <cofactor evidence="10">
        <name>Zn(2+)</name>
        <dbReference type="ChEBI" id="CHEBI:29105"/>
    </cofactor>
    <text evidence="10">Binds 2 Zn(2+) ions.</text>
</comment>
<dbReference type="Proteomes" id="UP001146120">
    <property type="component" value="Unassembled WGS sequence"/>
</dbReference>
<evidence type="ECO:0000313" key="14">
    <source>
        <dbReference type="EMBL" id="DBA00373.1"/>
    </source>
</evidence>
<sequence>LRNHVQQQPPAATRICQPRTPAPTFNCRAKACSLCICPSANHSRSTVIMVKFSVFTAIAFVGCLASNALAGRKFEYKTLDYDYAVDEDSDNVRNMIMMIPDGTGPNVFTMARTILDPTFKTRLHIDPLLMETVQTHSSTSFITDSAAAATAYSTGFKTYDAAIGVDHYKQPLATILEAAKARGMVTGMVVTSRVTHATPASFASHVAGRDDEDKIAMQYVQNKNLDFCLGGGMKFFNESMLAELQGSGYTIVKNYAELNDYQQANQENGYMRVFGLFNRDHMSYEVDRLRELAADPSNDKREPSLPEMVDMMLGLLKNNPQAKKNGFFMMIEGSRVDHAAHSNDPGAMAREAIAFDETVGVVKDFVHNVKNTAMISAADHGTGGLTLGRDGVYAWRPHDIQKQNMSTEWMADKLLTPVLKDCGTSNNETCKSKLFIQASELLAKYTNVSSLAEDKATKLKEHIAKAVDVTRNLKDTMIELGHVISQPALVGWTTVAHVGTDVNLYCMGPSIFERLCKGVHENVYVNKIMAHYLNLGQVMEAETLRLRGYNILSCQPTTMVKLSIFAAVAFVGCLASNALAARKYEYKTLDYDYDSIHEDADNVRNLIMMIPDGTGPNIFTMARTLLDPTLKTRLHIDPLLMGTVQTHSSTSYITDSAAAATAYSTGFKTYDAAIGVDHFKQPLATILEAAKARGMVTGMVVTSRVTHATPASFASHVPDRNDEDEIARQYVNNKNLDFLLGGGSRHFNESMLADLRSNGYTVVKNYAELVDYQEAHKDNGELRVFGLFHKSHMSYEVDRLRELETNPSDKREPSLAEMVDIVMELLKKNPQAKKNGFFMMIEGSRVDHAGHSNDPGTMAKEAIAFDETVGVVKDFVNTVKNTAMISAADHGTGGLTLGADGIYAWRPEDLQKQVMSTEWMTDILMAPALKECKSGNNETCKSTLLVQSTELLAKYTNVTSLKEEKTAKLKKEIATAVDRSRDLTKVMIELGHLISEPALIGWTTVAHVGTDVNLYCMGPSIFERMCKGVHENVYVNKIMANYLNLGTAIEAETLKMRGFDIFAMMKHVRCLLLLLLVGGYSSCARAGRKFEYKSMDYDFAEDEDADSVRNMIMMIPDGTGPNIFTMARTVLDPTLKTRLHIDPLLMGTVQTHSTTSFITDSAASATAYSTGFKTYDSAIAVDHFKQPLATILEAAKARGMVTGLIVTSRVTHATPASFAAHVTDRNNEDEIARQYVRNKNLDFCLGGGLRHFNDSMLAELQGNGYTIIKNYAELIKYQQANQQGGQLRVFGLFNKNHMAYEVDRAREEAGDPKNEGREPSLAEMVDSILSILQNNPQAKKNGFFMMIEGSRVDHAGHSNDPGTMAKEAIAFDETVGVVKDFVRRVKNTAMVSAADHGTGGLTLGRDGIYQWRPTELQRQQMSTEWMSDNLLAPVLKACAPDANATCKSTLFMQATEILAKYSNVTLFTDDKVAKLKSEIATAVDVTRDLKKVMIELGHVISEPALVAWTTVAHVGTDVNLYCMGPSIFERMCKGVHENVYVNQLMAHYLSLGSAMEAETLKLRGFNIKHADSGSTMERSECFMCRRQRAAFYCKNCTSDLLQQRRTMVSALQADVAVLRTKADNALSSRSALVQAERRLEDYMRRVKLLTDRLIKTREQLCSERIVVVEQTTAFEERLEQLELAQQKLVEHRRQADDLHVPVLECLELQTQYARDVAARARGEKIRELFTLFGLVSPENSSGDRFFRSITNLPLPISGRYDLVPVEVVAAALGKVIHLLLCLVKHLKITYIHPMIFNGSFSTIGNTSEGAGCHTLYPDGSVGFERGLSMLHENVAFVCSLQGIDAEKLSATDLLGNIVMLLDAPHLGRLCDDSDRDDPAQSNSQLKQSVIANSAFLLDASQTLDASVEILPHYS</sequence>
<dbReference type="GO" id="GO:0004035">
    <property type="term" value="F:alkaline phosphatase activity"/>
    <property type="evidence" value="ECO:0007669"/>
    <property type="project" value="UniProtKB-EC"/>
</dbReference>
<feature type="binding site" evidence="10">
    <location>
        <position position="707"/>
    </location>
    <ligand>
        <name>Mg(2+)</name>
        <dbReference type="ChEBI" id="CHEBI:18420"/>
    </ligand>
</feature>
<dbReference type="EC" id="3.1.3.1" evidence="2 12"/>
<dbReference type="Gene3D" id="3.40.720.10">
    <property type="entry name" value="Alkaline Phosphatase, subunit A"/>
    <property type="match status" value="3"/>
</dbReference>
<evidence type="ECO:0000256" key="4">
    <source>
        <dbReference type="ARBA" id="ARBA00022723"/>
    </source>
</evidence>
<comment type="caution">
    <text evidence="14">The sequence shown here is derived from an EMBL/GenBank/DDBJ whole genome shotgun (WGS) entry which is preliminary data.</text>
</comment>
<dbReference type="GO" id="GO:0046872">
    <property type="term" value="F:metal ion binding"/>
    <property type="evidence" value="ECO:0007669"/>
    <property type="project" value="UniProtKB-KW"/>
</dbReference>
<dbReference type="CDD" id="cd16012">
    <property type="entry name" value="ALP"/>
    <property type="match status" value="3"/>
</dbReference>
<dbReference type="PRINTS" id="PR00113">
    <property type="entry name" value="ALKPHPHTASE"/>
</dbReference>
<keyword evidence="4 10" id="KW-0479">Metal-binding</keyword>
<evidence type="ECO:0000256" key="6">
    <source>
        <dbReference type="ARBA" id="ARBA00022833"/>
    </source>
</evidence>
<dbReference type="Pfam" id="PF10186">
    <property type="entry name" value="ATG14"/>
    <property type="match status" value="1"/>
</dbReference>
<dbReference type="Gene3D" id="1.10.60.40">
    <property type="match status" value="3"/>
</dbReference>
<organism evidence="14 15">
    <name type="scientific">Lagenidium giganteum</name>
    <dbReference type="NCBI Taxonomy" id="4803"/>
    <lineage>
        <taxon>Eukaryota</taxon>
        <taxon>Sar</taxon>
        <taxon>Stramenopiles</taxon>
        <taxon>Oomycota</taxon>
        <taxon>Peronosporomycetes</taxon>
        <taxon>Pythiales</taxon>
        <taxon>Pythiaceae</taxon>
    </lineage>
</organism>
<keyword evidence="3" id="KW-0597">Phosphoprotein</keyword>
<dbReference type="InterPro" id="IPR001952">
    <property type="entry name" value="Alkaline_phosphatase"/>
</dbReference>
<dbReference type="GO" id="GO:0005737">
    <property type="term" value="C:cytoplasm"/>
    <property type="evidence" value="ECO:0007669"/>
    <property type="project" value="UniProtKB-ARBA"/>
</dbReference>
<keyword evidence="15" id="KW-1185">Reference proteome</keyword>
<protein>
    <recommendedName>
        <fullName evidence="2 12">Alkaline phosphatase</fullName>
        <ecNumber evidence="2 12">3.1.3.1</ecNumber>
    </recommendedName>
</protein>
<accession>A0AAV2YZ68</accession>
<dbReference type="GO" id="GO:0032991">
    <property type="term" value="C:protein-containing complex"/>
    <property type="evidence" value="ECO:0007669"/>
    <property type="project" value="UniProtKB-ARBA"/>
</dbReference>
<feature type="binding site" evidence="10">
    <location>
        <position position="1007"/>
    </location>
    <ligand>
        <name>Zn(2+)</name>
        <dbReference type="ChEBI" id="CHEBI:29105"/>
        <label>2</label>
    </ligand>
</feature>
<keyword evidence="8 13" id="KW-0175">Coiled coil</keyword>
<feature type="binding site" evidence="10">
    <location>
        <position position="612"/>
    </location>
    <ligand>
        <name>Zn(2+)</name>
        <dbReference type="ChEBI" id="CHEBI:29105"/>
        <label>2</label>
    </ligand>
</feature>
<reference evidence="14" key="1">
    <citation type="submission" date="2022-11" db="EMBL/GenBank/DDBJ databases">
        <authorList>
            <person name="Morgan W.R."/>
            <person name="Tartar A."/>
        </authorList>
    </citation>
    <scope>NUCLEOTIDE SEQUENCE</scope>
    <source>
        <strain evidence="14">ARSEF 373</strain>
    </source>
</reference>
<feature type="binding site" evidence="10">
    <location>
        <position position="842"/>
    </location>
    <ligand>
        <name>Mg(2+)</name>
        <dbReference type="ChEBI" id="CHEBI:18420"/>
    </ligand>
</feature>
<dbReference type="Pfam" id="PF00245">
    <property type="entry name" value="Alk_phosphatase"/>
    <property type="match status" value="3"/>
</dbReference>
<dbReference type="PANTHER" id="PTHR11596">
    <property type="entry name" value="ALKALINE PHOSPHATASE"/>
    <property type="match status" value="1"/>
</dbReference>
<evidence type="ECO:0000256" key="2">
    <source>
        <dbReference type="ARBA" id="ARBA00012647"/>
    </source>
</evidence>
<evidence type="ECO:0000256" key="5">
    <source>
        <dbReference type="ARBA" id="ARBA00022801"/>
    </source>
</evidence>
<dbReference type="InterPro" id="IPR018299">
    <property type="entry name" value="Alkaline_phosphatase_AS"/>
</dbReference>
<comment type="similarity">
    <text evidence="1 11">Belongs to the alkaline phosphatase family.</text>
</comment>
<keyword evidence="5 12" id="KW-0378">Hydrolase</keyword>
<feature type="binding site" evidence="10">
    <location>
        <position position="851"/>
    </location>
    <ligand>
        <name>Zn(2+)</name>
        <dbReference type="ChEBI" id="CHEBI:29105"/>
        <label>2</label>
    </ligand>
</feature>
<evidence type="ECO:0000256" key="3">
    <source>
        <dbReference type="ARBA" id="ARBA00022553"/>
    </source>
</evidence>
<reference evidence="14" key="2">
    <citation type="journal article" date="2023" name="Microbiol Resour">
        <title>Decontamination and Annotation of the Draft Genome Sequence of the Oomycete Lagenidium giganteum ARSEF 373.</title>
        <authorList>
            <person name="Morgan W.R."/>
            <person name="Tartar A."/>
        </authorList>
    </citation>
    <scope>NUCLEOTIDE SEQUENCE</scope>
    <source>
        <strain evidence="14">ARSEF 373</strain>
    </source>
</reference>
<feature type="coiled-coil region" evidence="13">
    <location>
        <begin position="1632"/>
        <end position="1694"/>
    </location>
</feature>
<evidence type="ECO:0000256" key="13">
    <source>
        <dbReference type="SAM" id="Coils"/>
    </source>
</evidence>
<dbReference type="SMART" id="SM00098">
    <property type="entry name" value="alkPPc"/>
    <property type="match status" value="3"/>
</dbReference>
<evidence type="ECO:0000256" key="11">
    <source>
        <dbReference type="RuleBase" id="RU003946"/>
    </source>
</evidence>
<gene>
    <name evidence="14" type="ORF">N0F65_000558</name>
</gene>
<feature type="binding site" evidence="10">
    <location>
        <position position="889"/>
    </location>
    <ligand>
        <name>Zn(2+)</name>
        <dbReference type="ChEBI" id="CHEBI:29105"/>
        <label>2</label>
    </ligand>
</feature>